<dbReference type="HOGENOM" id="CLU_070647_3_1_1"/>
<dbReference type="EMBL" id="CAFZ01000316">
    <property type="protein sequence ID" value="CCA74467.1"/>
    <property type="molecule type" value="Genomic_DNA"/>
</dbReference>
<feature type="compositionally biased region" description="Low complexity" evidence="8">
    <location>
        <begin position="177"/>
        <end position="186"/>
    </location>
</feature>
<feature type="region of interest" description="Disordered" evidence="8">
    <location>
        <begin position="163"/>
        <end position="186"/>
    </location>
</feature>
<keyword evidence="3" id="KW-0336">GPI-anchor</keyword>
<gene>
    <name evidence="11" type="ORF">PIIN_08420</name>
</gene>
<dbReference type="InParanoid" id="G4TT24"/>
<dbReference type="CDD" id="cd21176">
    <property type="entry name" value="LPMO_auxiliary-like"/>
    <property type="match status" value="1"/>
</dbReference>
<dbReference type="AlphaFoldDB" id="G4TT24"/>
<keyword evidence="4 9" id="KW-0732">Signal</keyword>
<dbReference type="GO" id="GO:0098552">
    <property type="term" value="C:side of membrane"/>
    <property type="evidence" value="ECO:0007669"/>
    <property type="project" value="UniProtKB-KW"/>
</dbReference>
<accession>G4TT24</accession>
<dbReference type="InterPro" id="IPR046530">
    <property type="entry name" value="BIM1-like_dom"/>
</dbReference>
<evidence type="ECO:0000259" key="10">
    <source>
        <dbReference type="Pfam" id="PF20238"/>
    </source>
</evidence>
<feature type="chain" id="PRO_5003469075" description="Copper acquisition factor BIM1-like domain-containing protein" evidence="9">
    <location>
        <begin position="19"/>
        <end position="212"/>
    </location>
</feature>
<evidence type="ECO:0000256" key="9">
    <source>
        <dbReference type="SAM" id="SignalP"/>
    </source>
</evidence>
<comment type="subcellular location">
    <subcellularLocation>
        <location evidence="1">Cell membrane</location>
        <topology evidence="1">Lipid-anchor</topology>
        <topology evidence="1">GPI-anchor</topology>
    </subcellularLocation>
</comment>
<evidence type="ECO:0000256" key="3">
    <source>
        <dbReference type="ARBA" id="ARBA00022622"/>
    </source>
</evidence>
<feature type="domain" description="Copper acquisition factor BIM1-like" evidence="10">
    <location>
        <begin position="18"/>
        <end position="165"/>
    </location>
</feature>
<dbReference type="PANTHER" id="PTHR34992:SF11">
    <property type="entry name" value="COPPER ACQUISITION FACTOR BIM1-LIKE DOMAIN-CONTAINING PROTEIN"/>
    <property type="match status" value="1"/>
</dbReference>
<evidence type="ECO:0000256" key="4">
    <source>
        <dbReference type="ARBA" id="ARBA00022729"/>
    </source>
</evidence>
<dbReference type="Proteomes" id="UP000007148">
    <property type="component" value="Unassembled WGS sequence"/>
</dbReference>
<keyword evidence="6" id="KW-0325">Glycoprotein</keyword>
<protein>
    <recommendedName>
        <fullName evidence="10">Copper acquisition factor BIM1-like domain-containing protein</fullName>
    </recommendedName>
</protein>
<dbReference type="STRING" id="1109443.G4TT24"/>
<evidence type="ECO:0000256" key="2">
    <source>
        <dbReference type="ARBA" id="ARBA00022475"/>
    </source>
</evidence>
<keyword evidence="7" id="KW-0449">Lipoprotein</keyword>
<evidence type="ECO:0000256" key="6">
    <source>
        <dbReference type="ARBA" id="ARBA00023180"/>
    </source>
</evidence>
<dbReference type="GO" id="GO:0005886">
    <property type="term" value="C:plasma membrane"/>
    <property type="evidence" value="ECO:0007669"/>
    <property type="project" value="UniProtKB-SubCell"/>
</dbReference>
<feature type="signal peptide" evidence="9">
    <location>
        <begin position="1"/>
        <end position="18"/>
    </location>
</feature>
<organism evidence="11 12">
    <name type="scientific">Serendipita indica (strain DSM 11827)</name>
    <name type="common">Root endophyte fungus</name>
    <name type="synonym">Piriformospora indica</name>
    <dbReference type="NCBI Taxonomy" id="1109443"/>
    <lineage>
        <taxon>Eukaryota</taxon>
        <taxon>Fungi</taxon>
        <taxon>Dikarya</taxon>
        <taxon>Basidiomycota</taxon>
        <taxon>Agaricomycotina</taxon>
        <taxon>Agaricomycetes</taxon>
        <taxon>Sebacinales</taxon>
        <taxon>Serendipitaceae</taxon>
        <taxon>Serendipita</taxon>
    </lineage>
</organism>
<evidence type="ECO:0000256" key="1">
    <source>
        <dbReference type="ARBA" id="ARBA00004609"/>
    </source>
</evidence>
<evidence type="ECO:0000256" key="5">
    <source>
        <dbReference type="ARBA" id="ARBA00023136"/>
    </source>
</evidence>
<dbReference type="eggNOG" id="ENOG502S92W">
    <property type="taxonomic scope" value="Eukaryota"/>
</dbReference>
<dbReference type="PANTHER" id="PTHR34992">
    <property type="entry name" value="HYPHAL ANASTAMOSIS-7 PROTEIN"/>
    <property type="match status" value="1"/>
</dbReference>
<sequence length="212" mass="22241">MVLASLFTAAALFGSTFAHFSLVYPPTRGFEHDIEDQAPCGGFNNVTARTPFPIGDSKIALQSSHDANILVMISFAESPSNITSFTTQANGQPRNPVENWFRISGKDVCRDIDIASGNYTEAVDGANATLLVQYVGGDSPLFQCSDIVLRTNASVPNNLTCTGTTSENTSIPDHHSSTATSTATSTPNGANMLSCAIGSVVASAVALTYLLV</sequence>
<comment type="caution">
    <text evidence="11">The sequence shown here is derived from an EMBL/GenBank/DDBJ whole genome shotgun (WGS) entry which is preliminary data.</text>
</comment>
<evidence type="ECO:0000313" key="11">
    <source>
        <dbReference type="EMBL" id="CCA74467.1"/>
    </source>
</evidence>
<dbReference type="InterPro" id="IPR046936">
    <property type="entry name" value="BIM1-like"/>
</dbReference>
<reference evidence="11 12" key="1">
    <citation type="journal article" date="2011" name="PLoS Pathog.">
        <title>Endophytic Life Strategies Decoded by Genome and Transcriptome Analyses of the Mutualistic Root Symbiont Piriformospora indica.</title>
        <authorList>
            <person name="Zuccaro A."/>
            <person name="Lahrmann U."/>
            <person name="Guldener U."/>
            <person name="Langen G."/>
            <person name="Pfiffi S."/>
            <person name="Biedenkopf D."/>
            <person name="Wong P."/>
            <person name="Samans B."/>
            <person name="Grimm C."/>
            <person name="Basiewicz M."/>
            <person name="Murat C."/>
            <person name="Martin F."/>
            <person name="Kogel K.H."/>
        </authorList>
    </citation>
    <scope>NUCLEOTIDE SEQUENCE [LARGE SCALE GENOMIC DNA]</scope>
    <source>
        <strain evidence="11 12">DSM 11827</strain>
    </source>
</reference>
<dbReference type="OMA" id="FCFHANA"/>
<dbReference type="OrthoDB" id="2146436at2759"/>
<keyword evidence="12" id="KW-1185">Reference proteome</keyword>
<keyword evidence="5" id="KW-0472">Membrane</keyword>
<evidence type="ECO:0000256" key="7">
    <source>
        <dbReference type="ARBA" id="ARBA00023288"/>
    </source>
</evidence>
<name>G4TT24_SERID</name>
<proteinExistence type="predicted"/>
<evidence type="ECO:0000256" key="8">
    <source>
        <dbReference type="SAM" id="MobiDB-lite"/>
    </source>
</evidence>
<evidence type="ECO:0000313" key="12">
    <source>
        <dbReference type="Proteomes" id="UP000007148"/>
    </source>
</evidence>
<dbReference type="Pfam" id="PF20238">
    <property type="entry name" value="BIM1-like_dom"/>
    <property type="match status" value="1"/>
</dbReference>
<keyword evidence="2" id="KW-1003">Cell membrane</keyword>